<dbReference type="PANTHER" id="PTHR46663:SF2">
    <property type="entry name" value="GGDEF DOMAIN-CONTAINING PROTEIN"/>
    <property type="match status" value="1"/>
</dbReference>
<evidence type="ECO:0000259" key="2">
    <source>
        <dbReference type="PROSITE" id="PS50887"/>
    </source>
</evidence>
<dbReference type="InterPro" id="IPR000014">
    <property type="entry name" value="PAS"/>
</dbReference>
<comment type="caution">
    <text evidence="3">The sequence shown here is derived from an EMBL/GenBank/DDBJ whole genome shotgun (WGS) entry which is preliminary data.</text>
</comment>
<dbReference type="CDD" id="cd01949">
    <property type="entry name" value="GGDEF"/>
    <property type="match status" value="1"/>
</dbReference>
<dbReference type="InterPro" id="IPR043128">
    <property type="entry name" value="Rev_trsase/Diguanyl_cyclase"/>
</dbReference>
<proteinExistence type="predicted"/>
<accession>A0A369NZ22</accession>
<dbReference type="Gene3D" id="3.30.70.270">
    <property type="match status" value="1"/>
</dbReference>
<gene>
    <name evidence="3" type="ORF">C1850_09535</name>
</gene>
<evidence type="ECO:0000259" key="1">
    <source>
        <dbReference type="PROSITE" id="PS50113"/>
    </source>
</evidence>
<dbReference type="SMART" id="SM00267">
    <property type="entry name" value="GGDEF"/>
    <property type="match status" value="1"/>
</dbReference>
<dbReference type="SMART" id="SM00086">
    <property type="entry name" value="PAC"/>
    <property type="match status" value="2"/>
</dbReference>
<dbReference type="InterPro" id="IPR029787">
    <property type="entry name" value="Nucleotide_cyclase"/>
</dbReference>
<protein>
    <recommendedName>
        <fullName evidence="5">Diguanylate cyclase</fullName>
    </recommendedName>
</protein>
<sequence length="449" mass="50415">MTVFHRVTEGKLGSHDGCTIEDEVSQEFLDRIPGGLFRYRADDEGGTIDYVSRDVLELFGCATYEEFCSITDNSFIGMVHPNDRQRVTEEITSQIKCGNTDAVTYRLNRPDGAEVWVDDRGRYVVDDEGQAWFYVTIIDITEKMSYQRKLERAEERVEMLTVLSRDVIFDIDCQAQTGEIFGDFEARFNREPQSDDLILQKRCDKECSIDLEVHDIERIRDIVAQGDFIDMETSLPNAEGDPIWCRYQSFVLFNGVGCPVRHVGRLLDTHDMVMREATLRKKAELDGLTGVFNREAAMARIEKALASEDCSHGCSLFLVDVDNFKQVNDGFGHPEGDRVLKEIAAFLGRNMRKDDVVARLGGDEFAVFAAGLVPGPALERVLAQLSGGIYARNPRPADMPEDLQPSISIGAVVCTRTSVTFDDLYQVADEALYVAKRGGKSQAALRRLD</sequence>
<dbReference type="AlphaFoldDB" id="A0A369NZ22"/>
<dbReference type="PROSITE" id="PS50113">
    <property type="entry name" value="PAC"/>
    <property type="match status" value="1"/>
</dbReference>
<dbReference type="NCBIfam" id="TIGR00229">
    <property type="entry name" value="sensory_box"/>
    <property type="match status" value="1"/>
</dbReference>
<dbReference type="InterPro" id="IPR000160">
    <property type="entry name" value="GGDEF_dom"/>
</dbReference>
<dbReference type="Pfam" id="PF08447">
    <property type="entry name" value="PAS_3"/>
    <property type="match status" value="1"/>
</dbReference>
<dbReference type="RefSeq" id="WP_114549512.1">
    <property type="nucleotide sequence ID" value="NZ_PPUT01000027.1"/>
</dbReference>
<dbReference type="PROSITE" id="PS50887">
    <property type="entry name" value="GGDEF"/>
    <property type="match status" value="1"/>
</dbReference>
<organism evidence="3 4">
    <name type="scientific">Adlercreutzia equolifaciens subsp. celatus</name>
    <dbReference type="NCBI Taxonomy" id="394340"/>
    <lineage>
        <taxon>Bacteria</taxon>
        <taxon>Bacillati</taxon>
        <taxon>Actinomycetota</taxon>
        <taxon>Coriobacteriia</taxon>
        <taxon>Eggerthellales</taxon>
        <taxon>Eggerthellaceae</taxon>
        <taxon>Adlercreutzia</taxon>
    </lineage>
</organism>
<dbReference type="InterPro" id="IPR013655">
    <property type="entry name" value="PAS_fold_3"/>
</dbReference>
<feature type="domain" description="PAC" evidence="1">
    <location>
        <begin position="101"/>
        <end position="152"/>
    </location>
</feature>
<dbReference type="CDD" id="cd00130">
    <property type="entry name" value="PAS"/>
    <property type="match status" value="1"/>
</dbReference>
<dbReference type="SUPFAM" id="SSF55785">
    <property type="entry name" value="PYP-like sensor domain (PAS domain)"/>
    <property type="match status" value="1"/>
</dbReference>
<evidence type="ECO:0000313" key="4">
    <source>
        <dbReference type="Proteomes" id="UP000253805"/>
    </source>
</evidence>
<reference evidence="3 4" key="1">
    <citation type="journal article" date="2018" name="Elife">
        <title>Discovery and characterization of a prevalent human gut bacterial enzyme sufficient for the inactivation of a family of plant toxins.</title>
        <authorList>
            <person name="Koppel N."/>
            <person name="Bisanz J.E."/>
            <person name="Pandelia M.E."/>
            <person name="Turnbaugh P.J."/>
            <person name="Balskus E.P."/>
        </authorList>
    </citation>
    <scope>NUCLEOTIDE SEQUENCE [LARGE SCALE GENOMIC DNA]</scope>
    <source>
        <strain evidence="3 4">OB21 GAM 11</strain>
    </source>
</reference>
<dbReference type="InterPro" id="IPR052163">
    <property type="entry name" value="DGC-Regulatory_Protein"/>
</dbReference>
<dbReference type="Pfam" id="PF00990">
    <property type="entry name" value="GGDEF"/>
    <property type="match status" value="1"/>
</dbReference>
<dbReference type="InterPro" id="IPR035965">
    <property type="entry name" value="PAS-like_dom_sf"/>
</dbReference>
<dbReference type="InterPro" id="IPR000700">
    <property type="entry name" value="PAS-assoc_C"/>
</dbReference>
<dbReference type="InterPro" id="IPR001610">
    <property type="entry name" value="PAC"/>
</dbReference>
<dbReference type="NCBIfam" id="TIGR00254">
    <property type="entry name" value="GGDEF"/>
    <property type="match status" value="1"/>
</dbReference>
<dbReference type="PANTHER" id="PTHR46663">
    <property type="entry name" value="DIGUANYLATE CYCLASE DGCT-RELATED"/>
    <property type="match status" value="1"/>
</dbReference>
<dbReference type="Gene3D" id="3.30.450.20">
    <property type="entry name" value="PAS domain"/>
    <property type="match status" value="1"/>
</dbReference>
<name>A0A369NZ22_9ACTN</name>
<dbReference type="EMBL" id="PPUT01000027">
    <property type="protein sequence ID" value="RDC42601.1"/>
    <property type="molecule type" value="Genomic_DNA"/>
</dbReference>
<dbReference type="SUPFAM" id="SSF55073">
    <property type="entry name" value="Nucleotide cyclase"/>
    <property type="match status" value="1"/>
</dbReference>
<evidence type="ECO:0008006" key="5">
    <source>
        <dbReference type="Google" id="ProtNLM"/>
    </source>
</evidence>
<evidence type="ECO:0000313" key="3">
    <source>
        <dbReference type="EMBL" id="RDC42601.1"/>
    </source>
</evidence>
<feature type="domain" description="GGDEF" evidence="2">
    <location>
        <begin position="312"/>
        <end position="448"/>
    </location>
</feature>
<dbReference type="Proteomes" id="UP000253805">
    <property type="component" value="Unassembled WGS sequence"/>
</dbReference>